<gene>
    <name evidence="7" type="primary">tauA_2</name>
    <name evidence="7" type="ORF">AVE30378_05401</name>
</gene>
<dbReference type="InterPro" id="IPR010067">
    <property type="entry name" value="ABC_SsuA_sub-bd"/>
</dbReference>
<dbReference type="PROSITE" id="PS51318">
    <property type="entry name" value="TAT"/>
    <property type="match status" value="1"/>
</dbReference>
<keyword evidence="3" id="KW-0813">Transport</keyword>
<feature type="chain" id="PRO_5019210476" evidence="5">
    <location>
        <begin position="30"/>
        <end position="333"/>
    </location>
</feature>
<dbReference type="NCBIfam" id="TIGR01728">
    <property type="entry name" value="SsuA_fam"/>
    <property type="match status" value="1"/>
</dbReference>
<dbReference type="CDD" id="cd13563">
    <property type="entry name" value="PBP2_SsuA_like_6"/>
    <property type="match status" value="1"/>
</dbReference>
<accession>A0A446CYK8</accession>
<dbReference type="GO" id="GO:0042918">
    <property type="term" value="P:alkanesulfonate transmembrane transport"/>
    <property type="evidence" value="ECO:0007669"/>
    <property type="project" value="TreeGrafter"/>
</dbReference>
<dbReference type="Pfam" id="PF09084">
    <property type="entry name" value="NMT1"/>
    <property type="match status" value="1"/>
</dbReference>
<evidence type="ECO:0000256" key="5">
    <source>
        <dbReference type="SAM" id="SignalP"/>
    </source>
</evidence>
<evidence type="ECO:0000313" key="7">
    <source>
        <dbReference type="EMBL" id="SSW72929.1"/>
    </source>
</evidence>
<dbReference type="OrthoDB" id="8555942at2"/>
<dbReference type="Proteomes" id="UP000289465">
    <property type="component" value="Unassembled WGS sequence"/>
</dbReference>
<dbReference type="GO" id="GO:0042626">
    <property type="term" value="F:ATPase-coupled transmembrane transporter activity"/>
    <property type="evidence" value="ECO:0007669"/>
    <property type="project" value="InterPro"/>
</dbReference>
<evidence type="ECO:0000259" key="6">
    <source>
        <dbReference type="Pfam" id="PF09084"/>
    </source>
</evidence>
<dbReference type="SUPFAM" id="SSF53850">
    <property type="entry name" value="Periplasmic binding protein-like II"/>
    <property type="match status" value="1"/>
</dbReference>
<comment type="subcellular location">
    <subcellularLocation>
        <location evidence="1">Periplasm</location>
    </subcellularLocation>
</comment>
<evidence type="ECO:0000256" key="1">
    <source>
        <dbReference type="ARBA" id="ARBA00004418"/>
    </source>
</evidence>
<proteinExistence type="inferred from homology"/>
<dbReference type="InterPro" id="IPR015168">
    <property type="entry name" value="SsuA/THI5"/>
</dbReference>
<dbReference type="AlphaFoldDB" id="A0A446CYK8"/>
<dbReference type="PANTHER" id="PTHR30024">
    <property type="entry name" value="ALIPHATIC SULFONATES-BINDING PROTEIN-RELATED"/>
    <property type="match status" value="1"/>
</dbReference>
<dbReference type="InterPro" id="IPR006311">
    <property type="entry name" value="TAT_signal"/>
</dbReference>
<keyword evidence="4 5" id="KW-0732">Signal</keyword>
<protein>
    <submittedName>
        <fullName evidence="7">Taurine-binding periplasmic protein</fullName>
    </submittedName>
</protein>
<evidence type="ECO:0000256" key="4">
    <source>
        <dbReference type="ARBA" id="ARBA00022729"/>
    </source>
</evidence>
<evidence type="ECO:0000256" key="2">
    <source>
        <dbReference type="ARBA" id="ARBA00010742"/>
    </source>
</evidence>
<dbReference type="NCBIfam" id="TIGR01409">
    <property type="entry name" value="TAT_signal_seq"/>
    <property type="match status" value="1"/>
</dbReference>
<dbReference type="EMBL" id="UFQC01000043">
    <property type="protein sequence ID" value="SSW72929.1"/>
    <property type="molecule type" value="Genomic_DNA"/>
</dbReference>
<feature type="domain" description="SsuA/THI5-like" evidence="6">
    <location>
        <begin position="45"/>
        <end position="259"/>
    </location>
</feature>
<evidence type="ECO:0000256" key="3">
    <source>
        <dbReference type="ARBA" id="ARBA00022448"/>
    </source>
</evidence>
<dbReference type="Gene3D" id="3.40.190.10">
    <property type="entry name" value="Periplasmic binding protein-like II"/>
    <property type="match status" value="2"/>
</dbReference>
<evidence type="ECO:0000313" key="8">
    <source>
        <dbReference type="Proteomes" id="UP000289465"/>
    </source>
</evidence>
<dbReference type="InterPro" id="IPR019546">
    <property type="entry name" value="TAT_signal_bac_arc"/>
</dbReference>
<feature type="signal peptide" evidence="5">
    <location>
        <begin position="1"/>
        <end position="29"/>
    </location>
</feature>
<name>A0A446CYK8_9BURK</name>
<comment type="similarity">
    <text evidence="2">Belongs to the bacterial solute-binding protein SsuA/TauA family.</text>
</comment>
<dbReference type="GO" id="GO:0042597">
    <property type="term" value="C:periplasmic space"/>
    <property type="evidence" value="ECO:0007669"/>
    <property type="project" value="UniProtKB-SubCell"/>
</dbReference>
<organism evidence="7 8">
    <name type="scientific">Achromobacter veterisilvae</name>
    <dbReference type="NCBI Taxonomy" id="2069367"/>
    <lineage>
        <taxon>Bacteria</taxon>
        <taxon>Pseudomonadati</taxon>
        <taxon>Pseudomonadota</taxon>
        <taxon>Betaproteobacteria</taxon>
        <taxon>Burkholderiales</taxon>
        <taxon>Alcaligenaceae</taxon>
        <taxon>Achromobacter</taxon>
    </lineage>
</organism>
<dbReference type="RefSeq" id="WP_129245548.1">
    <property type="nucleotide sequence ID" value="NZ_UFQC01000043.1"/>
</dbReference>
<reference evidence="7 8" key="1">
    <citation type="submission" date="2018-07" db="EMBL/GenBank/DDBJ databases">
        <authorList>
            <person name="Peeters C."/>
        </authorList>
    </citation>
    <scope>NUCLEOTIDE SEQUENCE [LARGE SCALE GENOMIC DNA]</scope>
    <source>
        <strain evidence="7 8">LMG 30378</strain>
    </source>
</reference>
<dbReference type="PANTHER" id="PTHR30024:SF47">
    <property type="entry name" value="TAURINE-BINDING PERIPLASMIC PROTEIN"/>
    <property type="match status" value="1"/>
</dbReference>
<dbReference type="GO" id="GO:0016020">
    <property type="term" value="C:membrane"/>
    <property type="evidence" value="ECO:0007669"/>
    <property type="project" value="InterPro"/>
</dbReference>
<sequence>MQETRRRFIKGAAMGAAALALPMAGKTWAAGAQAVRYGGSAWLGHYPAWLAIQAGYFKNEGLDVGWESFGTTSARVSALLSGNIDMAVTAAPAALAVMSRGSRHFAIIGVPENFGRVEGLIVRDGVQNLQDLKGKKIGVTFASSAHLLVLNLLDQAGLKAGKEVAVLNVPAPEMPAAFQAGQIDAAAAWTPQFNAIRSMPGARLLADDTQFSLYKDYGVTPGPDVLVARRAFLDKHPETVKRFLKAYFRANEQLRAQPESTVAALTELTKLSAADQLEMVKGADWYGASEQGALLAPGSKYIDGLQQLAEMMVRYGQIDKTPPVREWVDSAYL</sequence>